<gene>
    <name evidence="1" type="ORF">HBA54_04180</name>
</gene>
<evidence type="ECO:0000313" key="2">
    <source>
        <dbReference type="Proteomes" id="UP000761264"/>
    </source>
</evidence>
<comment type="caution">
    <text evidence="1">The sequence shown here is derived from an EMBL/GenBank/DDBJ whole genome shotgun (WGS) entry which is preliminary data.</text>
</comment>
<dbReference type="RefSeq" id="WP_167221650.1">
    <property type="nucleotide sequence ID" value="NZ_JAAQPH010000002.1"/>
</dbReference>
<keyword evidence="2" id="KW-1185">Reference proteome</keyword>
<proteinExistence type="predicted"/>
<name>A0A967C3F0_9PROT</name>
<reference evidence="1" key="1">
    <citation type="submission" date="2020-03" db="EMBL/GenBank/DDBJ databases">
        <title>Genome of Pelagibius litoralis DSM 21314T.</title>
        <authorList>
            <person name="Wang G."/>
        </authorList>
    </citation>
    <scope>NUCLEOTIDE SEQUENCE</scope>
    <source>
        <strain evidence="1">DSM 21314</strain>
    </source>
</reference>
<dbReference type="AlphaFoldDB" id="A0A967C3F0"/>
<organism evidence="1 2">
    <name type="scientific">Pelagibius litoralis</name>
    <dbReference type="NCBI Taxonomy" id="374515"/>
    <lineage>
        <taxon>Bacteria</taxon>
        <taxon>Pseudomonadati</taxon>
        <taxon>Pseudomonadota</taxon>
        <taxon>Alphaproteobacteria</taxon>
        <taxon>Rhodospirillales</taxon>
        <taxon>Rhodovibrionaceae</taxon>
        <taxon>Pelagibius</taxon>
    </lineage>
</organism>
<accession>A0A967C3F0</accession>
<sequence length="91" mass="9926">MFAPRFFPLRYFAARFWPVGLIVDTTPCFEDTLSLMRDTAVAVSSAMSDAAVETTSAMTDTLETLSLMRDTAVEVSSTMSDAAVEVESELC</sequence>
<protein>
    <submittedName>
        <fullName evidence="1">Uncharacterized protein</fullName>
    </submittedName>
</protein>
<dbReference type="EMBL" id="JAAQPH010000002">
    <property type="protein sequence ID" value="NIA67780.1"/>
    <property type="molecule type" value="Genomic_DNA"/>
</dbReference>
<dbReference type="Proteomes" id="UP000761264">
    <property type="component" value="Unassembled WGS sequence"/>
</dbReference>
<evidence type="ECO:0000313" key="1">
    <source>
        <dbReference type="EMBL" id="NIA67780.1"/>
    </source>
</evidence>